<dbReference type="EMBL" id="BAHC01000053">
    <property type="protein sequence ID" value="GAB89203.1"/>
    <property type="molecule type" value="Genomic_DNA"/>
</dbReference>
<sequence length="306" mass="34007">MDEAPVLEWLLSSDPSVAYQATRDLLGHDDARLQGRIEDEGAGAALLAARGPRGHWGGGFYNPKWTSTHYTLLELRGLGLSPTNSTARDACALVLRDHKVRDGGVDPRPTTRHSDVCVNGMALNYLSWFGSDAGQLVSIVDAILAEQMPDGGFNCRTRRTGARHSSVHTSTSVIEAVTAYEQAGYLHRRAELCDARAAAVEFLLRHRLFRSEHTGRPIRPDFTRLHYPARWYFDVLRGLDALRAADVGYDERMQDACSVLESRRRSDGRWAAHRGHPGKTHLTYPPAGEPNPWVTLTALRVLRAYT</sequence>
<organism evidence="1 2">
    <name type="scientific">Gordonia rhizosphera NBRC 16068</name>
    <dbReference type="NCBI Taxonomy" id="1108045"/>
    <lineage>
        <taxon>Bacteria</taxon>
        <taxon>Bacillati</taxon>
        <taxon>Actinomycetota</taxon>
        <taxon>Actinomycetes</taxon>
        <taxon>Mycobacteriales</taxon>
        <taxon>Gordoniaceae</taxon>
        <taxon>Gordonia</taxon>
    </lineage>
</organism>
<name>K6V063_9ACTN</name>
<comment type="caution">
    <text evidence="1">The sequence shown here is derived from an EMBL/GenBank/DDBJ whole genome shotgun (WGS) entry which is preliminary data.</text>
</comment>
<dbReference type="STRING" id="1108045.GORHZ_053_00560"/>
<protein>
    <recommendedName>
        <fullName evidence="3">Squalene cyclase C-terminal domain-containing protein</fullName>
    </recommendedName>
</protein>
<dbReference type="RefSeq" id="WP_006331152.1">
    <property type="nucleotide sequence ID" value="NZ_BAHC01000053.1"/>
</dbReference>
<reference evidence="1 2" key="1">
    <citation type="submission" date="2012-08" db="EMBL/GenBank/DDBJ databases">
        <title>Whole genome shotgun sequence of Gordonia rhizosphera NBRC 16068.</title>
        <authorList>
            <person name="Takarada H."/>
            <person name="Isaki S."/>
            <person name="Hosoyama A."/>
            <person name="Tsuchikane K."/>
            <person name="Katsumata H."/>
            <person name="Baba S."/>
            <person name="Ohji S."/>
            <person name="Yamazaki S."/>
            <person name="Fujita N."/>
        </authorList>
    </citation>
    <scope>NUCLEOTIDE SEQUENCE [LARGE SCALE GENOMIC DNA]</scope>
    <source>
        <strain evidence="1 2">NBRC 16068</strain>
    </source>
</reference>
<gene>
    <name evidence="1" type="ORF">GORHZ_053_00560</name>
</gene>
<evidence type="ECO:0000313" key="2">
    <source>
        <dbReference type="Proteomes" id="UP000008363"/>
    </source>
</evidence>
<keyword evidence="2" id="KW-1185">Reference proteome</keyword>
<dbReference type="AlphaFoldDB" id="K6V063"/>
<dbReference type="OrthoDB" id="370326at2"/>
<dbReference type="Gene3D" id="1.50.10.20">
    <property type="match status" value="1"/>
</dbReference>
<evidence type="ECO:0000313" key="1">
    <source>
        <dbReference type="EMBL" id="GAB89203.1"/>
    </source>
</evidence>
<accession>K6V063</accession>
<dbReference type="SUPFAM" id="SSF48239">
    <property type="entry name" value="Terpenoid cyclases/Protein prenyltransferases"/>
    <property type="match status" value="1"/>
</dbReference>
<dbReference type="InterPro" id="IPR008930">
    <property type="entry name" value="Terpenoid_cyclase/PrenylTrfase"/>
</dbReference>
<dbReference type="eggNOG" id="ENOG502Z7MZ">
    <property type="taxonomic scope" value="Bacteria"/>
</dbReference>
<dbReference type="Proteomes" id="UP000008363">
    <property type="component" value="Unassembled WGS sequence"/>
</dbReference>
<evidence type="ECO:0008006" key="3">
    <source>
        <dbReference type="Google" id="ProtNLM"/>
    </source>
</evidence>
<proteinExistence type="predicted"/>